<sequence length="271" mass="29280">MDKFKRLFSRMSPSIIGMVHLGALPGSPMYRGSVAQIVENACSEAEIYKNAGVHSVMLENMNDVPYIQARAQGPEVVASMTRVATEVRSLIPPEIPLGIQVLAGANKEAIAIAHSCGFNFVRAEGFVFSHIGDEGFFDACAGELLRYRRGLGADDVLVFTDIKKKHSSHQITADLDIKEVAKAAEFFISDGVIITGSSTGNPADPKEVREVKSSLNIPVLVGSGVTAENVDQFKMADALIVGSYFKDGGLWSNALSQDKILRFMDKVNSLQ</sequence>
<protein>
    <submittedName>
        <fullName evidence="2">Uncharacterized protein F13E9.13, mitochondrial</fullName>
    </submittedName>
</protein>
<dbReference type="InterPro" id="IPR011060">
    <property type="entry name" value="RibuloseP-bd_barrel"/>
</dbReference>
<dbReference type="SUPFAM" id="SSF51366">
    <property type="entry name" value="Ribulose-phoshate binding barrel"/>
    <property type="match status" value="1"/>
</dbReference>
<dbReference type="NCBIfam" id="TIGR00259">
    <property type="entry name" value="thylakoid_BtpA"/>
    <property type="match status" value="1"/>
</dbReference>
<proteinExistence type="inferred from homology"/>
<dbReference type="InterPro" id="IPR005137">
    <property type="entry name" value="BtpA"/>
</dbReference>
<reference evidence="2" key="1">
    <citation type="journal article" date="2016" name="Gigascience">
        <title>De novo construction of an expanded transcriptome assembly for the western tarnished plant bug, Lygus hesperus.</title>
        <authorList>
            <person name="Tassone E.E."/>
            <person name="Geib S.M."/>
            <person name="Hall B."/>
            <person name="Fabrick J.A."/>
            <person name="Brent C.S."/>
            <person name="Hull J.J."/>
        </authorList>
    </citation>
    <scope>NUCLEOTIDE SEQUENCE</scope>
</reference>
<dbReference type="PANTHER" id="PTHR21381:SF3">
    <property type="entry name" value="SGC REGION PROTEIN SGCQ-RELATED"/>
    <property type="match status" value="1"/>
</dbReference>
<dbReference type="PANTHER" id="PTHR21381">
    <property type="entry name" value="ZGC:162297"/>
    <property type="match status" value="1"/>
</dbReference>
<dbReference type="PIRSF" id="PIRSF005956">
    <property type="entry name" value="BtpA"/>
    <property type="match status" value="1"/>
</dbReference>
<gene>
    <name evidence="2" type="primary">F13E9.13_2</name>
    <name evidence="2" type="ORF">g.48988</name>
</gene>
<evidence type="ECO:0000313" key="2">
    <source>
        <dbReference type="EMBL" id="JAQ17230.1"/>
    </source>
</evidence>
<dbReference type="EMBL" id="GDHC01001399">
    <property type="protein sequence ID" value="JAQ17230.1"/>
    <property type="molecule type" value="Transcribed_RNA"/>
</dbReference>
<organism evidence="2">
    <name type="scientific">Lygus hesperus</name>
    <name type="common">Western plant bug</name>
    <dbReference type="NCBI Taxonomy" id="30085"/>
    <lineage>
        <taxon>Eukaryota</taxon>
        <taxon>Metazoa</taxon>
        <taxon>Ecdysozoa</taxon>
        <taxon>Arthropoda</taxon>
        <taxon>Hexapoda</taxon>
        <taxon>Insecta</taxon>
        <taxon>Pterygota</taxon>
        <taxon>Neoptera</taxon>
        <taxon>Paraneoptera</taxon>
        <taxon>Hemiptera</taxon>
        <taxon>Heteroptera</taxon>
        <taxon>Panheteroptera</taxon>
        <taxon>Cimicomorpha</taxon>
        <taxon>Miridae</taxon>
        <taxon>Mirini</taxon>
        <taxon>Lygus</taxon>
    </lineage>
</organism>
<evidence type="ECO:0000256" key="1">
    <source>
        <dbReference type="ARBA" id="ARBA00006007"/>
    </source>
</evidence>
<dbReference type="Pfam" id="PF03437">
    <property type="entry name" value="BtpA"/>
    <property type="match status" value="1"/>
</dbReference>
<accession>A0A146MF47</accession>
<comment type="similarity">
    <text evidence="1">Belongs to the BtpA family.</text>
</comment>
<dbReference type="AlphaFoldDB" id="A0A146MF47"/>
<name>A0A146MF47_LYGHE</name>